<reference evidence="1" key="1">
    <citation type="journal article" date="2015" name="Genome Announc.">
        <title>Draft Genome Sequence of Anaerolineae Strain TC1, a Novel Isolate from a Methanogenic Wastewater Treatment System.</title>
        <authorList>
            <person name="Matsuura N."/>
            <person name="Tourlousse D.M."/>
            <person name="Sun L."/>
            <person name="Toyonaga M."/>
            <person name="Kuroda K."/>
            <person name="Ohashi A."/>
            <person name="Cruz R."/>
            <person name="Yamaguchi T."/>
            <person name="Sekiguchi Y."/>
        </authorList>
    </citation>
    <scope>NUCLEOTIDE SEQUENCE [LARGE SCALE GENOMIC DNA]</scope>
    <source>
        <strain evidence="1">TC1</strain>
    </source>
</reference>
<dbReference type="CDD" id="cd07064">
    <property type="entry name" value="AlkD_like_1"/>
    <property type="match status" value="1"/>
</dbReference>
<dbReference type="PANTHER" id="PTHR34070:SF1">
    <property type="entry name" value="DNA ALKYLATION REPAIR PROTEIN"/>
    <property type="match status" value="1"/>
</dbReference>
<organism evidence="1">
    <name type="scientific">Flexilinea flocculi</name>
    <dbReference type="NCBI Taxonomy" id="1678840"/>
    <lineage>
        <taxon>Bacteria</taxon>
        <taxon>Bacillati</taxon>
        <taxon>Chloroflexota</taxon>
        <taxon>Anaerolineae</taxon>
        <taxon>Anaerolineales</taxon>
        <taxon>Anaerolineaceae</taxon>
        <taxon>Flexilinea</taxon>
    </lineage>
</organism>
<dbReference type="OrthoDB" id="9775346at2"/>
<evidence type="ECO:0000313" key="2">
    <source>
        <dbReference type="Proteomes" id="UP000053370"/>
    </source>
</evidence>
<sequence>MDIFEIFRNAADPVKAAPMSAYMRNQFSYLGISTPERKKLSQEFLKTLKQNDIDWAFVFSCWEMPEREFQYLAVEYLTRQKAKLTDSDIPNLRILIITKSWWDTVDGLDVIVGDIALRHPEVSQILLTWSTDENIWLRRAAIDHQLGRREKTDIRLLEKIIINNLGQKEFFINKAIGWSLREYSKTNPEWVREFIERHREALS</sequence>
<dbReference type="PANTHER" id="PTHR34070">
    <property type="entry name" value="ARMADILLO-TYPE FOLD"/>
    <property type="match status" value="1"/>
</dbReference>
<gene>
    <name evidence="1" type="ORF">ATC1_13333</name>
</gene>
<dbReference type="Proteomes" id="UP000053370">
    <property type="component" value="Unassembled WGS sequence"/>
</dbReference>
<dbReference type="Gene3D" id="1.25.40.290">
    <property type="entry name" value="ARM repeat domains"/>
    <property type="match status" value="1"/>
</dbReference>
<dbReference type="PATRIC" id="fig|1678840.3.peg.1597"/>
<dbReference type="SUPFAM" id="SSF48371">
    <property type="entry name" value="ARM repeat"/>
    <property type="match status" value="1"/>
</dbReference>
<dbReference type="EMBL" id="DF968181">
    <property type="protein sequence ID" value="GAP40361.1"/>
    <property type="molecule type" value="Genomic_DNA"/>
</dbReference>
<protein>
    <submittedName>
        <fullName evidence="1">3-methyladenine DNA glycosylase AlkD</fullName>
    </submittedName>
</protein>
<dbReference type="InterPro" id="IPR014825">
    <property type="entry name" value="DNA_alkylation"/>
</dbReference>
<dbReference type="Pfam" id="PF08713">
    <property type="entry name" value="DNA_alkylation"/>
    <property type="match status" value="1"/>
</dbReference>
<dbReference type="Gene3D" id="1.20.1660.10">
    <property type="entry name" value="Hypothetical protein (EF3068)"/>
    <property type="match status" value="1"/>
</dbReference>
<name>A0A0S7BUB3_9CHLR</name>
<proteinExistence type="predicted"/>
<accession>A0A0S7BUB3</accession>
<dbReference type="RefSeq" id="WP_062279581.1">
    <property type="nucleotide sequence ID" value="NZ_DF968181.1"/>
</dbReference>
<evidence type="ECO:0000313" key="1">
    <source>
        <dbReference type="EMBL" id="GAP40361.1"/>
    </source>
</evidence>
<dbReference type="InterPro" id="IPR016024">
    <property type="entry name" value="ARM-type_fold"/>
</dbReference>
<dbReference type="STRING" id="1678840.ATC1_13333"/>
<keyword evidence="2" id="KW-1185">Reference proteome</keyword>
<dbReference type="AlphaFoldDB" id="A0A0S7BUB3"/>